<protein>
    <submittedName>
        <fullName evidence="2">Uncharacterized protein</fullName>
    </submittedName>
</protein>
<gene>
    <name evidence="2" type="ORF">MSAN_00465700</name>
</gene>
<dbReference type="Proteomes" id="UP000623467">
    <property type="component" value="Unassembled WGS sequence"/>
</dbReference>
<evidence type="ECO:0000313" key="2">
    <source>
        <dbReference type="EMBL" id="KAF7375761.1"/>
    </source>
</evidence>
<sequence>MPPISTPVLLTTHNLHHGDRARLIRSTRKIGAVVGETPHVADPSLPEKPKPLRERLAPVLAPPDSRPVLYLRVPDSPPPESIRSVASPTASPTLTVKLNLRHNAAMRDSETVRRRRIAKLRRTLGEHVPTALVFPPENTNSSRYRRLTSRTVATPKSRPDSRRQSRASHISRQERSALHPEDISRGWVWVGKRDDIPADVQARIKRSKKESGLPFDWASIGRLRDLDEDEVPSPTAVRRPLHRKEVGWSGEWAGSAHNMKDVVHRLRGLKVK</sequence>
<reference evidence="2" key="1">
    <citation type="submission" date="2020-05" db="EMBL/GenBank/DDBJ databases">
        <title>Mycena genomes resolve the evolution of fungal bioluminescence.</title>
        <authorList>
            <person name="Tsai I.J."/>
        </authorList>
    </citation>
    <scope>NUCLEOTIDE SEQUENCE</scope>
    <source>
        <strain evidence="2">160909Yilan</strain>
    </source>
</reference>
<evidence type="ECO:0000256" key="1">
    <source>
        <dbReference type="SAM" id="MobiDB-lite"/>
    </source>
</evidence>
<keyword evidence="3" id="KW-1185">Reference proteome</keyword>
<proteinExistence type="predicted"/>
<dbReference type="AlphaFoldDB" id="A0A8H7DLM7"/>
<evidence type="ECO:0000313" key="3">
    <source>
        <dbReference type="Proteomes" id="UP000623467"/>
    </source>
</evidence>
<organism evidence="2 3">
    <name type="scientific">Mycena sanguinolenta</name>
    <dbReference type="NCBI Taxonomy" id="230812"/>
    <lineage>
        <taxon>Eukaryota</taxon>
        <taxon>Fungi</taxon>
        <taxon>Dikarya</taxon>
        <taxon>Basidiomycota</taxon>
        <taxon>Agaricomycotina</taxon>
        <taxon>Agaricomycetes</taxon>
        <taxon>Agaricomycetidae</taxon>
        <taxon>Agaricales</taxon>
        <taxon>Marasmiineae</taxon>
        <taxon>Mycenaceae</taxon>
        <taxon>Mycena</taxon>
    </lineage>
</organism>
<accession>A0A8H7DLM7</accession>
<dbReference type="OrthoDB" id="3215907at2759"/>
<dbReference type="EMBL" id="JACAZH010000002">
    <property type="protein sequence ID" value="KAF7375761.1"/>
    <property type="molecule type" value="Genomic_DNA"/>
</dbReference>
<name>A0A8H7DLM7_9AGAR</name>
<feature type="region of interest" description="Disordered" evidence="1">
    <location>
        <begin position="132"/>
        <end position="178"/>
    </location>
</feature>
<comment type="caution">
    <text evidence="2">The sequence shown here is derived from an EMBL/GenBank/DDBJ whole genome shotgun (WGS) entry which is preliminary data.</text>
</comment>